<protein>
    <submittedName>
        <fullName evidence="1">Uncharacterized protein</fullName>
    </submittedName>
</protein>
<name>A0ABR4H341_9EURO</name>
<keyword evidence="2" id="KW-1185">Reference proteome</keyword>
<proteinExistence type="predicted"/>
<organism evidence="1 2">
    <name type="scientific">Aspergillus granulosus</name>
    <dbReference type="NCBI Taxonomy" id="176169"/>
    <lineage>
        <taxon>Eukaryota</taxon>
        <taxon>Fungi</taxon>
        <taxon>Dikarya</taxon>
        <taxon>Ascomycota</taxon>
        <taxon>Pezizomycotina</taxon>
        <taxon>Eurotiomycetes</taxon>
        <taxon>Eurotiomycetidae</taxon>
        <taxon>Eurotiales</taxon>
        <taxon>Aspergillaceae</taxon>
        <taxon>Aspergillus</taxon>
        <taxon>Aspergillus subgen. Nidulantes</taxon>
    </lineage>
</organism>
<accession>A0ABR4H341</accession>
<evidence type="ECO:0000313" key="1">
    <source>
        <dbReference type="EMBL" id="KAL2809854.1"/>
    </source>
</evidence>
<sequence length="160" mass="18669">MGTDNNSRTLRAMTKWRSGGFRFAREFDPYLRHYVNPEWMPRDHWCKSGHPHVKVSMHGTYESHPMHPLRPELLTIIAAMCTRLMDDKYKEHSIIPVMMFSFMLPQHGRLFIANFDGHELTVHMSDTIPFTSKDEDSWASFTRYLAADVNPNGITSSLRK</sequence>
<dbReference type="EMBL" id="JBFXLT010000081">
    <property type="protein sequence ID" value="KAL2809854.1"/>
    <property type="molecule type" value="Genomic_DNA"/>
</dbReference>
<dbReference type="Proteomes" id="UP001610334">
    <property type="component" value="Unassembled WGS sequence"/>
</dbReference>
<evidence type="ECO:0000313" key="2">
    <source>
        <dbReference type="Proteomes" id="UP001610334"/>
    </source>
</evidence>
<reference evidence="1 2" key="1">
    <citation type="submission" date="2024-07" db="EMBL/GenBank/DDBJ databases">
        <title>Section-level genome sequencing and comparative genomics of Aspergillus sections Usti and Cavernicolus.</title>
        <authorList>
            <consortium name="Lawrence Berkeley National Laboratory"/>
            <person name="Nybo J.L."/>
            <person name="Vesth T.C."/>
            <person name="Theobald S."/>
            <person name="Frisvad J.C."/>
            <person name="Larsen T.O."/>
            <person name="Kjaerboelling I."/>
            <person name="Rothschild-Mancinelli K."/>
            <person name="Lyhne E.K."/>
            <person name="Kogle M.E."/>
            <person name="Barry K."/>
            <person name="Clum A."/>
            <person name="Na H."/>
            <person name="Ledsgaard L."/>
            <person name="Lin J."/>
            <person name="Lipzen A."/>
            <person name="Kuo A."/>
            <person name="Riley R."/>
            <person name="Mondo S."/>
            <person name="Labutti K."/>
            <person name="Haridas S."/>
            <person name="Pangalinan J."/>
            <person name="Salamov A.A."/>
            <person name="Simmons B.A."/>
            <person name="Magnuson J.K."/>
            <person name="Chen J."/>
            <person name="Drula E."/>
            <person name="Henrissat B."/>
            <person name="Wiebenga A."/>
            <person name="Lubbers R.J."/>
            <person name="Gomes A.C."/>
            <person name="Makela M.R."/>
            <person name="Stajich J."/>
            <person name="Grigoriev I.V."/>
            <person name="Mortensen U.H."/>
            <person name="De Vries R.P."/>
            <person name="Baker S.E."/>
            <person name="Andersen M.R."/>
        </authorList>
    </citation>
    <scope>NUCLEOTIDE SEQUENCE [LARGE SCALE GENOMIC DNA]</scope>
    <source>
        <strain evidence="1 2">CBS 588.65</strain>
    </source>
</reference>
<comment type="caution">
    <text evidence="1">The sequence shown here is derived from an EMBL/GenBank/DDBJ whole genome shotgun (WGS) entry which is preliminary data.</text>
</comment>
<gene>
    <name evidence="1" type="ORF">BJX63DRAFT_340641</name>
</gene>